<sequence length="288" mass="33354">MITNGQGTAAEKNVVDSPKEVDVTGGEMPAPEIGVGAIPHLPRSIGRGDGGARDSPYRLGEPTHTRGQVWHQRLGRRELVWLLRESEEEDEMPREDYRQAPRRAAEAWCDEQEELRWQVERLPRDVELLWAYMHRNPSLRQRGQGTLTTTALEGPEEPSSSSSKVQIPLPYFLVQVEGAHAMSLPKQVPHEAEIEADPLRFEDPFQEERVRRKLQNLRQGTRSAADFTLEFRQLAGQIRDWPEPVLIHWIRRWIRRRWIQRSCSGVQWVTTPQRWWDGTGGRRKLRSV</sequence>
<comment type="caution">
    <text evidence="1">The sequence shown here is derived from an EMBL/GenBank/DDBJ whole genome shotgun (WGS) entry which is preliminary data.</text>
</comment>
<dbReference type="Proteomes" id="UP000827872">
    <property type="component" value="Linkage Group LG08"/>
</dbReference>
<protein>
    <submittedName>
        <fullName evidence="1">Uncharacterized protein</fullName>
    </submittedName>
</protein>
<organism evidence="1 2">
    <name type="scientific">Sphaerodactylus townsendi</name>
    <dbReference type="NCBI Taxonomy" id="933632"/>
    <lineage>
        <taxon>Eukaryota</taxon>
        <taxon>Metazoa</taxon>
        <taxon>Chordata</taxon>
        <taxon>Craniata</taxon>
        <taxon>Vertebrata</taxon>
        <taxon>Euteleostomi</taxon>
        <taxon>Lepidosauria</taxon>
        <taxon>Squamata</taxon>
        <taxon>Bifurcata</taxon>
        <taxon>Gekkota</taxon>
        <taxon>Sphaerodactylidae</taxon>
        <taxon>Sphaerodactylus</taxon>
    </lineage>
</organism>
<evidence type="ECO:0000313" key="2">
    <source>
        <dbReference type="Proteomes" id="UP000827872"/>
    </source>
</evidence>
<gene>
    <name evidence="1" type="ORF">K3G42_004403</name>
</gene>
<proteinExistence type="predicted"/>
<dbReference type="EMBL" id="CM037621">
    <property type="protein sequence ID" value="KAH8001332.1"/>
    <property type="molecule type" value="Genomic_DNA"/>
</dbReference>
<reference evidence="1" key="1">
    <citation type="submission" date="2021-08" db="EMBL/GenBank/DDBJ databases">
        <title>The first chromosome-level gecko genome reveals the dynamic sex chromosomes of Neotropical dwarf geckos (Sphaerodactylidae: Sphaerodactylus).</title>
        <authorList>
            <person name="Pinto B.J."/>
            <person name="Keating S.E."/>
            <person name="Gamble T."/>
        </authorList>
    </citation>
    <scope>NUCLEOTIDE SEQUENCE</scope>
    <source>
        <strain evidence="1">TG3544</strain>
    </source>
</reference>
<accession>A0ACB8F7K9</accession>
<evidence type="ECO:0000313" key="1">
    <source>
        <dbReference type="EMBL" id="KAH8001332.1"/>
    </source>
</evidence>
<keyword evidence="2" id="KW-1185">Reference proteome</keyword>
<name>A0ACB8F7K9_9SAUR</name>